<protein>
    <submittedName>
        <fullName evidence="1">Uncharacterized protein</fullName>
    </submittedName>
</protein>
<name>A0A8S5PFC6_9CAUD</name>
<dbReference type="EMBL" id="BK015408">
    <property type="protein sequence ID" value="DAE05368.1"/>
    <property type="molecule type" value="Genomic_DNA"/>
</dbReference>
<proteinExistence type="predicted"/>
<accession>A0A8S5PFC6</accession>
<sequence>MDCTHPVIIQVQTKYPKTHKVSMLTDYSLYIFSLQSKNQLIRFNDSYPSIKGSH</sequence>
<evidence type="ECO:0000313" key="1">
    <source>
        <dbReference type="EMBL" id="DAE05368.1"/>
    </source>
</evidence>
<organism evidence="1">
    <name type="scientific">Siphoviridae sp. ctnOB2</name>
    <dbReference type="NCBI Taxonomy" id="2825661"/>
    <lineage>
        <taxon>Viruses</taxon>
        <taxon>Duplodnaviria</taxon>
        <taxon>Heunggongvirae</taxon>
        <taxon>Uroviricota</taxon>
        <taxon>Caudoviricetes</taxon>
    </lineage>
</organism>
<reference evidence="1" key="1">
    <citation type="journal article" date="2021" name="Proc. Natl. Acad. Sci. U.S.A.">
        <title>A Catalog of Tens of Thousands of Viruses from Human Metagenomes Reveals Hidden Associations with Chronic Diseases.</title>
        <authorList>
            <person name="Tisza M.J."/>
            <person name="Buck C.B."/>
        </authorList>
    </citation>
    <scope>NUCLEOTIDE SEQUENCE</scope>
    <source>
        <strain evidence="1">CtnOB2</strain>
    </source>
</reference>